<sequence length="52" mass="5797">MSRLVERPGRGFATGSRAGRNTMAHAVMEIYNPAQLRVLQRLNVLLQQATDT</sequence>
<keyword evidence="2" id="KW-1185">Reference proteome</keyword>
<evidence type="ECO:0008006" key="3">
    <source>
        <dbReference type="Google" id="ProtNLM"/>
    </source>
</evidence>
<name>A0ABP6ZVV6_9ACTN</name>
<evidence type="ECO:0000313" key="1">
    <source>
        <dbReference type="EMBL" id="GAA3618695.1"/>
    </source>
</evidence>
<reference evidence="2" key="1">
    <citation type="journal article" date="2019" name="Int. J. Syst. Evol. Microbiol.">
        <title>The Global Catalogue of Microorganisms (GCM) 10K type strain sequencing project: providing services to taxonomists for standard genome sequencing and annotation.</title>
        <authorList>
            <consortium name="The Broad Institute Genomics Platform"/>
            <consortium name="The Broad Institute Genome Sequencing Center for Infectious Disease"/>
            <person name="Wu L."/>
            <person name="Ma J."/>
        </authorList>
    </citation>
    <scope>NUCLEOTIDE SEQUENCE [LARGE SCALE GENOMIC DNA]</scope>
    <source>
        <strain evidence="2">JCM 17326</strain>
    </source>
</reference>
<accession>A0ABP6ZVV6</accession>
<comment type="caution">
    <text evidence="1">The sequence shown here is derived from an EMBL/GenBank/DDBJ whole genome shotgun (WGS) entry which is preliminary data.</text>
</comment>
<evidence type="ECO:0000313" key="2">
    <source>
        <dbReference type="Proteomes" id="UP001500630"/>
    </source>
</evidence>
<dbReference type="Proteomes" id="UP001500630">
    <property type="component" value="Unassembled WGS sequence"/>
</dbReference>
<dbReference type="EMBL" id="BAABDQ010000058">
    <property type="protein sequence ID" value="GAA3618695.1"/>
    <property type="molecule type" value="Genomic_DNA"/>
</dbReference>
<gene>
    <name evidence="1" type="ORF">GCM10022419_125260</name>
</gene>
<proteinExistence type="predicted"/>
<protein>
    <recommendedName>
        <fullName evidence="3">MarR family transcriptional regulator</fullName>
    </recommendedName>
</protein>
<organism evidence="1 2">
    <name type="scientific">Nonomuraea rosea</name>
    <dbReference type="NCBI Taxonomy" id="638574"/>
    <lineage>
        <taxon>Bacteria</taxon>
        <taxon>Bacillati</taxon>
        <taxon>Actinomycetota</taxon>
        <taxon>Actinomycetes</taxon>
        <taxon>Streptosporangiales</taxon>
        <taxon>Streptosporangiaceae</taxon>
        <taxon>Nonomuraea</taxon>
    </lineage>
</organism>